<reference evidence="1" key="1">
    <citation type="journal article" date="2022" name="Int. J. Mol. Sci.">
        <title>Draft Genome of Tanacetum Coccineum: Genomic Comparison of Closely Related Tanacetum-Family Plants.</title>
        <authorList>
            <person name="Yamashiro T."/>
            <person name="Shiraishi A."/>
            <person name="Nakayama K."/>
            <person name="Satake H."/>
        </authorList>
    </citation>
    <scope>NUCLEOTIDE SEQUENCE</scope>
</reference>
<name>A0ABQ5D3R1_9ASTR</name>
<protein>
    <submittedName>
        <fullName evidence="1">Uncharacterized protein</fullName>
    </submittedName>
</protein>
<dbReference type="EMBL" id="BQNB010014921">
    <property type="protein sequence ID" value="GJT33960.1"/>
    <property type="molecule type" value="Genomic_DNA"/>
</dbReference>
<gene>
    <name evidence="1" type="ORF">Tco_0924379</name>
</gene>
<proteinExistence type="predicted"/>
<comment type="caution">
    <text evidence="1">The sequence shown here is derived from an EMBL/GenBank/DDBJ whole genome shotgun (WGS) entry which is preliminary data.</text>
</comment>
<evidence type="ECO:0000313" key="2">
    <source>
        <dbReference type="Proteomes" id="UP001151760"/>
    </source>
</evidence>
<dbReference type="Proteomes" id="UP001151760">
    <property type="component" value="Unassembled WGS sequence"/>
</dbReference>
<organism evidence="1 2">
    <name type="scientific">Tanacetum coccineum</name>
    <dbReference type="NCBI Taxonomy" id="301880"/>
    <lineage>
        <taxon>Eukaryota</taxon>
        <taxon>Viridiplantae</taxon>
        <taxon>Streptophyta</taxon>
        <taxon>Embryophyta</taxon>
        <taxon>Tracheophyta</taxon>
        <taxon>Spermatophyta</taxon>
        <taxon>Magnoliopsida</taxon>
        <taxon>eudicotyledons</taxon>
        <taxon>Gunneridae</taxon>
        <taxon>Pentapetalae</taxon>
        <taxon>asterids</taxon>
        <taxon>campanulids</taxon>
        <taxon>Asterales</taxon>
        <taxon>Asteraceae</taxon>
        <taxon>Asteroideae</taxon>
        <taxon>Anthemideae</taxon>
        <taxon>Anthemidinae</taxon>
        <taxon>Tanacetum</taxon>
    </lineage>
</organism>
<reference evidence="1" key="2">
    <citation type="submission" date="2022-01" db="EMBL/GenBank/DDBJ databases">
        <authorList>
            <person name="Yamashiro T."/>
            <person name="Shiraishi A."/>
            <person name="Satake H."/>
            <person name="Nakayama K."/>
        </authorList>
    </citation>
    <scope>NUCLEOTIDE SEQUENCE</scope>
</reference>
<evidence type="ECO:0000313" key="1">
    <source>
        <dbReference type="EMBL" id="GJT33960.1"/>
    </source>
</evidence>
<accession>A0ABQ5D3R1</accession>
<keyword evidence="2" id="KW-1185">Reference proteome</keyword>
<sequence length="69" mass="7658">MAVGRGIDEGYGHGRGQGHGFDRGNYYGVNHGVQFKNTSGYKKWQDKEKNEKAKHVVPPQASICTLPRV</sequence>